<feature type="domain" description="AB hydrolase-1" evidence="2">
    <location>
        <begin position="87"/>
        <end position="270"/>
    </location>
</feature>
<dbReference type="GO" id="GO:0016787">
    <property type="term" value="F:hydrolase activity"/>
    <property type="evidence" value="ECO:0007669"/>
    <property type="project" value="UniProtKB-KW"/>
</dbReference>
<feature type="chain" id="PRO_5036907671" evidence="1">
    <location>
        <begin position="26"/>
        <end position="360"/>
    </location>
</feature>
<organism evidence="3 4">
    <name type="scientific">Azorhizobium oxalatiphilum</name>
    <dbReference type="NCBI Taxonomy" id="980631"/>
    <lineage>
        <taxon>Bacteria</taxon>
        <taxon>Pseudomonadati</taxon>
        <taxon>Pseudomonadota</taxon>
        <taxon>Alphaproteobacteria</taxon>
        <taxon>Hyphomicrobiales</taxon>
        <taxon>Xanthobacteraceae</taxon>
        <taxon>Azorhizobium</taxon>
    </lineage>
</organism>
<evidence type="ECO:0000313" key="4">
    <source>
        <dbReference type="Proteomes" id="UP000606044"/>
    </source>
</evidence>
<dbReference type="Proteomes" id="UP000606044">
    <property type="component" value="Unassembled WGS sequence"/>
</dbReference>
<evidence type="ECO:0000313" key="3">
    <source>
        <dbReference type="EMBL" id="GGF62479.1"/>
    </source>
</evidence>
<dbReference type="Pfam" id="PF12697">
    <property type="entry name" value="Abhydrolase_6"/>
    <property type="match status" value="1"/>
</dbReference>
<dbReference type="InterPro" id="IPR029058">
    <property type="entry name" value="AB_hydrolase_fold"/>
</dbReference>
<dbReference type="AlphaFoldDB" id="A0A917BX40"/>
<evidence type="ECO:0000256" key="1">
    <source>
        <dbReference type="SAM" id="SignalP"/>
    </source>
</evidence>
<comment type="caution">
    <text evidence="3">The sequence shown here is derived from an EMBL/GenBank/DDBJ whole genome shotgun (WGS) entry which is preliminary data.</text>
</comment>
<name>A0A917BX40_9HYPH</name>
<keyword evidence="4" id="KW-1185">Reference proteome</keyword>
<proteinExistence type="predicted"/>
<evidence type="ECO:0000259" key="2">
    <source>
        <dbReference type="Pfam" id="PF12697"/>
    </source>
</evidence>
<dbReference type="InterPro" id="IPR000073">
    <property type="entry name" value="AB_hydrolase_1"/>
</dbReference>
<dbReference type="SUPFAM" id="SSF53474">
    <property type="entry name" value="alpha/beta-Hydrolases"/>
    <property type="match status" value="1"/>
</dbReference>
<dbReference type="Gene3D" id="3.40.50.1820">
    <property type="entry name" value="alpha/beta hydrolase"/>
    <property type="match status" value="1"/>
</dbReference>
<keyword evidence="3" id="KW-0378">Hydrolase</keyword>
<reference evidence="3" key="2">
    <citation type="submission" date="2020-09" db="EMBL/GenBank/DDBJ databases">
        <authorList>
            <person name="Sun Q."/>
            <person name="Sedlacek I."/>
        </authorList>
    </citation>
    <scope>NUCLEOTIDE SEQUENCE</scope>
    <source>
        <strain evidence="3">CCM 7897</strain>
    </source>
</reference>
<gene>
    <name evidence="3" type="ORF">GCM10007301_22750</name>
</gene>
<dbReference type="InterPro" id="IPR050228">
    <property type="entry name" value="Carboxylesterase_BioH"/>
</dbReference>
<dbReference type="PANTHER" id="PTHR43194:SF4">
    <property type="entry name" value="AB HYDROLASE-1 DOMAIN-CONTAINING PROTEIN"/>
    <property type="match status" value="1"/>
</dbReference>
<sequence length="360" mass="39280">MSILRALAVSLLVSVPSAVSLTAAAGEVAKSEPLVIEAQGSFAVGGSVIATPGTYANDQPTAAGQTLHGDHLYAFYQVPTQPKALPIVMLHGAFQSGRSWETTPDGREGFQTLFLRRHFPVYVVDQPRRGRAGNSTVEMKIEPVPYDQLFFDQFRLGIWPKYFDDVQFDRRPEALNQFFRSVTPNTGPYDAQVIASSMSDLFSRIGQGILFTHSQGGGPGWLTAIRNPNVKAVVAFEPGSGFVFPEGEAPATMPSAAGPLPAETVPLADFQRLTRIPIVIYYGDNIPTEPTTRRGEDNWRVRLAMARLFVKAINAHGGDARLVHLPEIGIRGNTHFMFSDLNNVQIADQVAGFLAEKKLD</sequence>
<reference evidence="3" key="1">
    <citation type="journal article" date="2014" name="Int. J. Syst. Evol. Microbiol.">
        <title>Complete genome sequence of Corynebacterium casei LMG S-19264T (=DSM 44701T), isolated from a smear-ripened cheese.</title>
        <authorList>
            <consortium name="US DOE Joint Genome Institute (JGI-PGF)"/>
            <person name="Walter F."/>
            <person name="Albersmeier A."/>
            <person name="Kalinowski J."/>
            <person name="Ruckert C."/>
        </authorList>
    </citation>
    <scope>NUCLEOTIDE SEQUENCE</scope>
    <source>
        <strain evidence="3">CCM 7897</strain>
    </source>
</reference>
<keyword evidence="1" id="KW-0732">Signal</keyword>
<accession>A0A917BX40</accession>
<protein>
    <submittedName>
        <fullName evidence="3">Alpha/beta hydrolase</fullName>
    </submittedName>
</protein>
<feature type="signal peptide" evidence="1">
    <location>
        <begin position="1"/>
        <end position="25"/>
    </location>
</feature>
<dbReference type="EMBL" id="BMCT01000002">
    <property type="protein sequence ID" value="GGF62479.1"/>
    <property type="molecule type" value="Genomic_DNA"/>
</dbReference>
<dbReference type="PANTHER" id="PTHR43194">
    <property type="entry name" value="HYDROLASE ALPHA/BETA FOLD FAMILY"/>
    <property type="match status" value="1"/>
</dbReference>
<dbReference type="CDD" id="cd12810">
    <property type="entry name" value="Esterase_713_like-3"/>
    <property type="match status" value="1"/>
</dbReference>